<dbReference type="EMBL" id="BMAU01021296">
    <property type="protein sequence ID" value="GFY10184.1"/>
    <property type="molecule type" value="Genomic_DNA"/>
</dbReference>
<dbReference type="GO" id="GO:0006313">
    <property type="term" value="P:DNA transposition"/>
    <property type="evidence" value="ECO:0007669"/>
    <property type="project" value="InterPro"/>
</dbReference>
<evidence type="ECO:0000259" key="1">
    <source>
        <dbReference type="Pfam" id="PF01498"/>
    </source>
</evidence>
<dbReference type="Pfam" id="PF01498">
    <property type="entry name" value="HTH_Tnp_Tc3_2"/>
    <property type="match status" value="1"/>
</dbReference>
<evidence type="ECO:0000313" key="2">
    <source>
        <dbReference type="EMBL" id="GFY10184.1"/>
    </source>
</evidence>
<gene>
    <name evidence="2" type="primary">AVEN_45126_1</name>
    <name evidence="2" type="ORF">TNCV_2628631</name>
</gene>
<accession>A0A8X6SB10</accession>
<dbReference type="GO" id="GO:0003677">
    <property type="term" value="F:DNA binding"/>
    <property type="evidence" value="ECO:0007669"/>
    <property type="project" value="InterPro"/>
</dbReference>
<organism evidence="2 3">
    <name type="scientific">Trichonephila clavipes</name>
    <name type="common">Golden silk orbweaver</name>
    <name type="synonym">Nephila clavipes</name>
    <dbReference type="NCBI Taxonomy" id="2585209"/>
    <lineage>
        <taxon>Eukaryota</taxon>
        <taxon>Metazoa</taxon>
        <taxon>Ecdysozoa</taxon>
        <taxon>Arthropoda</taxon>
        <taxon>Chelicerata</taxon>
        <taxon>Arachnida</taxon>
        <taxon>Araneae</taxon>
        <taxon>Araneomorphae</taxon>
        <taxon>Entelegynae</taxon>
        <taxon>Araneoidea</taxon>
        <taxon>Nephilidae</taxon>
        <taxon>Trichonephila</taxon>
    </lineage>
</organism>
<dbReference type="Proteomes" id="UP000887159">
    <property type="component" value="Unassembled WGS sequence"/>
</dbReference>
<name>A0A8X6SB10_TRICX</name>
<feature type="domain" description="Transposase Tc1-like" evidence="1">
    <location>
        <begin position="25"/>
        <end position="83"/>
    </location>
</feature>
<keyword evidence="3" id="KW-1185">Reference proteome</keyword>
<sequence length="100" mass="11375">MDGEQKTIDRANCNGQLVLTVRDERLLRRIVRTHRSQTLAQITTQLNDDASRTVSKRTVQRSLHRMDFGSRRPTRLPLVIAHHTIGLHVLPGQNNTETGV</sequence>
<dbReference type="InterPro" id="IPR002492">
    <property type="entry name" value="Transposase_Tc1-like"/>
</dbReference>
<proteinExistence type="predicted"/>
<comment type="caution">
    <text evidence="2">The sequence shown here is derived from an EMBL/GenBank/DDBJ whole genome shotgun (WGS) entry which is preliminary data.</text>
</comment>
<protein>
    <submittedName>
        <fullName evidence="2">HTH_Tnp_Tc3_2 domain-containing protein</fullName>
    </submittedName>
</protein>
<dbReference type="GO" id="GO:0015074">
    <property type="term" value="P:DNA integration"/>
    <property type="evidence" value="ECO:0007669"/>
    <property type="project" value="InterPro"/>
</dbReference>
<reference evidence="2" key="1">
    <citation type="submission" date="2020-08" db="EMBL/GenBank/DDBJ databases">
        <title>Multicomponent nature underlies the extraordinary mechanical properties of spider dragline silk.</title>
        <authorList>
            <person name="Kono N."/>
            <person name="Nakamura H."/>
            <person name="Mori M."/>
            <person name="Yoshida Y."/>
            <person name="Ohtoshi R."/>
            <person name="Malay A.D."/>
            <person name="Moran D.A.P."/>
            <person name="Tomita M."/>
            <person name="Numata K."/>
            <person name="Arakawa K."/>
        </authorList>
    </citation>
    <scope>NUCLEOTIDE SEQUENCE</scope>
</reference>
<dbReference type="AlphaFoldDB" id="A0A8X6SB10"/>
<evidence type="ECO:0000313" key="3">
    <source>
        <dbReference type="Proteomes" id="UP000887159"/>
    </source>
</evidence>